<dbReference type="Proteomes" id="UP001151760">
    <property type="component" value="Unassembled WGS sequence"/>
</dbReference>
<name>A0ABQ5I733_9ASTR</name>
<dbReference type="EMBL" id="BQNB010020431">
    <property type="protein sequence ID" value="GJT95875.1"/>
    <property type="molecule type" value="Genomic_DNA"/>
</dbReference>
<accession>A0ABQ5I733</accession>
<evidence type="ECO:0000313" key="3">
    <source>
        <dbReference type="Proteomes" id="UP001151760"/>
    </source>
</evidence>
<organism evidence="2 3">
    <name type="scientific">Tanacetum coccineum</name>
    <dbReference type="NCBI Taxonomy" id="301880"/>
    <lineage>
        <taxon>Eukaryota</taxon>
        <taxon>Viridiplantae</taxon>
        <taxon>Streptophyta</taxon>
        <taxon>Embryophyta</taxon>
        <taxon>Tracheophyta</taxon>
        <taxon>Spermatophyta</taxon>
        <taxon>Magnoliopsida</taxon>
        <taxon>eudicotyledons</taxon>
        <taxon>Gunneridae</taxon>
        <taxon>Pentapetalae</taxon>
        <taxon>asterids</taxon>
        <taxon>campanulids</taxon>
        <taxon>Asterales</taxon>
        <taxon>Asteraceae</taxon>
        <taxon>Asteroideae</taxon>
        <taxon>Anthemideae</taxon>
        <taxon>Anthemidinae</taxon>
        <taxon>Tanacetum</taxon>
    </lineage>
</organism>
<keyword evidence="1" id="KW-1133">Transmembrane helix</keyword>
<reference evidence="2" key="1">
    <citation type="journal article" date="2022" name="Int. J. Mol. Sci.">
        <title>Draft Genome of Tanacetum Coccineum: Genomic Comparison of Closely Related Tanacetum-Family Plants.</title>
        <authorList>
            <person name="Yamashiro T."/>
            <person name="Shiraishi A."/>
            <person name="Nakayama K."/>
            <person name="Satake H."/>
        </authorList>
    </citation>
    <scope>NUCLEOTIDE SEQUENCE</scope>
</reference>
<sequence length="148" mass="16696">MPMEKKLIQVLKSQPRQCDDLLTNAFDGPNFAVLVYHIEDVKSPTYVMMEYKPKRWLVDVINFNTILLLVCTLFLLDSLDSAGRLMGILLLVDSYSSDKRVCVPACFTITSIYAAELFDIAGWSLPIVSWFLLVVSNHAGGTMYLLPE</sequence>
<evidence type="ECO:0000256" key="1">
    <source>
        <dbReference type="SAM" id="Phobius"/>
    </source>
</evidence>
<protein>
    <submittedName>
        <fullName evidence="2">Uncharacterized protein</fullName>
    </submittedName>
</protein>
<keyword evidence="1" id="KW-0812">Transmembrane</keyword>
<comment type="caution">
    <text evidence="2">The sequence shown here is derived from an EMBL/GenBank/DDBJ whole genome shotgun (WGS) entry which is preliminary data.</text>
</comment>
<evidence type="ECO:0000313" key="2">
    <source>
        <dbReference type="EMBL" id="GJT95875.1"/>
    </source>
</evidence>
<keyword evidence="1" id="KW-0472">Membrane</keyword>
<gene>
    <name evidence="2" type="ORF">Tco_1091393</name>
</gene>
<reference evidence="2" key="2">
    <citation type="submission" date="2022-01" db="EMBL/GenBank/DDBJ databases">
        <authorList>
            <person name="Yamashiro T."/>
            <person name="Shiraishi A."/>
            <person name="Satake H."/>
            <person name="Nakayama K."/>
        </authorList>
    </citation>
    <scope>NUCLEOTIDE SEQUENCE</scope>
</reference>
<keyword evidence="3" id="KW-1185">Reference proteome</keyword>
<feature type="transmembrane region" description="Helical" evidence="1">
    <location>
        <begin position="56"/>
        <end position="76"/>
    </location>
</feature>
<proteinExistence type="predicted"/>